<comment type="caution">
    <text evidence="1">The sequence shown here is derived from an EMBL/GenBank/DDBJ whole genome shotgun (WGS) entry which is preliminary data.</text>
</comment>
<dbReference type="EMBL" id="QGMZ01000084">
    <property type="protein sequence ID" value="PWR69474.1"/>
    <property type="molecule type" value="Genomic_DNA"/>
</dbReference>
<evidence type="ECO:0000313" key="1">
    <source>
        <dbReference type="EMBL" id="PWR69474.1"/>
    </source>
</evidence>
<gene>
    <name evidence="1" type="ORF">DLD82_18095</name>
</gene>
<dbReference type="AlphaFoldDB" id="A0A2V2MMK3"/>
<evidence type="ECO:0008006" key="3">
    <source>
        <dbReference type="Google" id="ProtNLM"/>
    </source>
</evidence>
<evidence type="ECO:0000313" key="2">
    <source>
        <dbReference type="Proteomes" id="UP000245934"/>
    </source>
</evidence>
<keyword evidence="2" id="KW-1185">Reference proteome</keyword>
<feature type="non-terminal residue" evidence="1">
    <location>
        <position position="259"/>
    </location>
</feature>
<name>A0A2V2MMK3_9EURY</name>
<proteinExistence type="predicted"/>
<dbReference type="Proteomes" id="UP000245934">
    <property type="component" value="Unassembled WGS sequence"/>
</dbReference>
<sequence>MIFDIESGTPIIDVVVNDKKSETIKNVFLESKIDLTIPTVIVTDLDRAYPQIMDELFGDNLLHQPCLFHLQKLILKSYSKNCSIFEEFLKYRLLNIFYDHSYEIEWLTQRIEEEEKIQSNCSKKEYREWLKTKKEEFHQFCKKLKSTKTQQITRKYEEIVDNMLDLLSIIEEFPLEVQKRLKMIDKIFLKLTNFCDSEIIPKTNNIVENYFFRTLNMDWKKRMKTDVGFLNHLKLQSIRISGTLNEVKMTIIDVFCAIR</sequence>
<reference evidence="1 2" key="1">
    <citation type="submission" date="2018-05" db="EMBL/GenBank/DDBJ databases">
        <title>Draft genome of Methanospirillum stamsii Pt1.</title>
        <authorList>
            <person name="Dueholm M.S."/>
            <person name="Nielsen P.H."/>
            <person name="Bakmann L.F."/>
            <person name="Otzen D.E."/>
        </authorList>
    </citation>
    <scope>NUCLEOTIDE SEQUENCE [LARGE SCALE GENOMIC DNA]</scope>
    <source>
        <strain evidence="1 2">Pt1</strain>
    </source>
</reference>
<protein>
    <recommendedName>
        <fullName evidence="3">Transposase</fullName>
    </recommendedName>
</protein>
<organism evidence="1 2">
    <name type="scientific">Methanospirillum stamsii</name>
    <dbReference type="NCBI Taxonomy" id="1277351"/>
    <lineage>
        <taxon>Archaea</taxon>
        <taxon>Methanobacteriati</taxon>
        <taxon>Methanobacteriota</taxon>
        <taxon>Stenosarchaea group</taxon>
        <taxon>Methanomicrobia</taxon>
        <taxon>Methanomicrobiales</taxon>
        <taxon>Methanospirillaceae</taxon>
        <taxon>Methanospirillum</taxon>
    </lineage>
</organism>
<accession>A0A2V2MMK3</accession>